<accession>A0ABS1SCT0</accession>
<dbReference type="InterPro" id="IPR027474">
    <property type="entry name" value="L-asparaginase_N"/>
</dbReference>
<dbReference type="InterPro" id="IPR037152">
    <property type="entry name" value="L-asparaginase_N_sf"/>
</dbReference>
<comment type="caution">
    <text evidence="8">The sequence shown here is derived from an EMBL/GenBank/DDBJ whole genome shotgun (WGS) entry which is preliminary data.</text>
</comment>
<dbReference type="PROSITE" id="PS51732">
    <property type="entry name" value="ASN_GLN_ASE_3"/>
    <property type="match status" value="1"/>
</dbReference>
<proteinExistence type="inferred from homology"/>
<dbReference type="InterPro" id="IPR006034">
    <property type="entry name" value="Asparaginase/glutaminase-like"/>
</dbReference>
<evidence type="ECO:0000259" key="6">
    <source>
        <dbReference type="Pfam" id="PF00710"/>
    </source>
</evidence>
<dbReference type="SUPFAM" id="SSF53774">
    <property type="entry name" value="Glutaminase/Asparaginase"/>
    <property type="match status" value="1"/>
</dbReference>
<dbReference type="Gene3D" id="3.40.50.40">
    <property type="match status" value="1"/>
</dbReference>
<evidence type="ECO:0000256" key="4">
    <source>
        <dbReference type="PROSITE-ProRule" id="PRU10099"/>
    </source>
</evidence>
<dbReference type="PROSITE" id="PS00917">
    <property type="entry name" value="ASN_GLN_ASE_2"/>
    <property type="match status" value="1"/>
</dbReference>
<dbReference type="SFLD" id="SFLDS00057">
    <property type="entry name" value="Glutaminase/Asparaginase"/>
    <property type="match status" value="1"/>
</dbReference>
<feature type="domain" description="Asparaginase/glutaminase C-terminal" evidence="7">
    <location>
        <begin position="216"/>
        <end position="327"/>
    </location>
</feature>
<dbReference type="InterPro" id="IPR027473">
    <property type="entry name" value="L-asparaginase_C"/>
</dbReference>
<dbReference type="InterPro" id="IPR036152">
    <property type="entry name" value="Asp/glu_Ase-like_sf"/>
</dbReference>
<comment type="similarity">
    <text evidence="1">Belongs to the asparaginase 1 family.</text>
</comment>
<dbReference type="EC" id="3.5.1.1" evidence="2"/>
<evidence type="ECO:0000256" key="5">
    <source>
        <dbReference type="PROSITE-ProRule" id="PRU10100"/>
    </source>
</evidence>
<dbReference type="SMART" id="SM00870">
    <property type="entry name" value="Asparaginase"/>
    <property type="match status" value="1"/>
</dbReference>
<sequence length="340" mass="34900">METMSAAASSSRSVLVFATGGTIGKRASENGLAPDPDFPEVLEQIVTGICGPLGITPRINHLLPPIDSANADSDTAPKIARAIRARVRTHRPRGVVITHGTDTLAFTASRLAFELADLGVPVVITGSQLPHGAADTDAIDNLSLAIRAAVRAAPGSPVAVAFGGDLLPAVRTTKHDSRALSAFRAEAPLARGAHGMPGTPTGGTPETIRAARILTFRFVPAVTVLDLQAAVGGRPDGLILECYGSGNAPMARLGMAGVLRDIGAEIPVVAITQCALGGVELSRYAVGHELAKAGVIDGSDLTVEAATAKLGYLLDAGWHGPELRALMERNLVGECAGSSR</sequence>
<dbReference type="PIRSF" id="PIRSF500176">
    <property type="entry name" value="L_ASNase"/>
    <property type="match status" value="1"/>
</dbReference>
<reference evidence="8 9" key="1">
    <citation type="submission" date="2018-09" db="EMBL/GenBank/DDBJ databases">
        <title>Comparative genomics of Leucobacter spp.</title>
        <authorList>
            <person name="Reis A.C."/>
            <person name="Kolvenbach B.A."/>
            <person name="Corvini P.F.X."/>
            <person name="Nunes O.C."/>
        </authorList>
    </citation>
    <scope>NUCLEOTIDE SEQUENCE [LARGE SCALE GENOMIC DNA]</scope>
    <source>
        <strain evidence="8 9">TAN 31504</strain>
    </source>
</reference>
<dbReference type="Gene3D" id="3.40.50.1170">
    <property type="entry name" value="L-asparaginase, N-terminal domain"/>
    <property type="match status" value="1"/>
</dbReference>
<evidence type="ECO:0000256" key="1">
    <source>
        <dbReference type="ARBA" id="ARBA00010518"/>
    </source>
</evidence>
<dbReference type="InterPro" id="IPR020827">
    <property type="entry name" value="Asparaginase/glutaminase_AS1"/>
</dbReference>
<keyword evidence="9" id="KW-1185">Reference proteome</keyword>
<evidence type="ECO:0000313" key="8">
    <source>
        <dbReference type="EMBL" id="MBL3678358.1"/>
    </source>
</evidence>
<dbReference type="PRINTS" id="PR00139">
    <property type="entry name" value="ASNGLNASE"/>
</dbReference>
<dbReference type="Proteomes" id="UP001645859">
    <property type="component" value="Unassembled WGS sequence"/>
</dbReference>
<feature type="active site" evidence="4">
    <location>
        <position position="22"/>
    </location>
</feature>
<name>A0ABS1SCT0_9MICO</name>
<dbReference type="PANTHER" id="PTHR11707">
    <property type="entry name" value="L-ASPARAGINASE"/>
    <property type="match status" value="1"/>
</dbReference>
<comment type="catalytic activity">
    <reaction evidence="3">
        <text>L-asparagine + H2O = L-aspartate + NH4(+)</text>
        <dbReference type="Rhea" id="RHEA:21016"/>
        <dbReference type="ChEBI" id="CHEBI:15377"/>
        <dbReference type="ChEBI" id="CHEBI:28938"/>
        <dbReference type="ChEBI" id="CHEBI:29991"/>
        <dbReference type="ChEBI" id="CHEBI:58048"/>
        <dbReference type="EC" id="3.5.1.1"/>
    </reaction>
</comment>
<evidence type="ECO:0000313" key="9">
    <source>
        <dbReference type="Proteomes" id="UP001645859"/>
    </source>
</evidence>
<dbReference type="Pfam" id="PF00710">
    <property type="entry name" value="Asparaginase"/>
    <property type="match status" value="1"/>
</dbReference>
<organism evidence="8 9">
    <name type="scientific">Leucobacter chromiireducens subsp. solipictus</name>
    <dbReference type="NCBI Taxonomy" id="398235"/>
    <lineage>
        <taxon>Bacteria</taxon>
        <taxon>Bacillati</taxon>
        <taxon>Actinomycetota</taxon>
        <taxon>Actinomycetes</taxon>
        <taxon>Micrococcales</taxon>
        <taxon>Microbacteriaceae</taxon>
        <taxon>Leucobacter</taxon>
    </lineage>
</organism>
<dbReference type="PANTHER" id="PTHR11707:SF28">
    <property type="entry name" value="60 KDA LYSOPHOSPHOLIPASE"/>
    <property type="match status" value="1"/>
</dbReference>
<evidence type="ECO:0000256" key="3">
    <source>
        <dbReference type="ARBA" id="ARBA00049366"/>
    </source>
</evidence>
<dbReference type="PIRSF" id="PIRSF001220">
    <property type="entry name" value="L-ASNase_gatD"/>
    <property type="match status" value="1"/>
</dbReference>
<feature type="domain" description="L-asparaginase N-terminal" evidence="6">
    <location>
        <begin position="14"/>
        <end position="186"/>
    </location>
</feature>
<protein>
    <recommendedName>
        <fullName evidence="2">asparaginase</fullName>
        <ecNumber evidence="2">3.5.1.1</ecNumber>
    </recommendedName>
</protein>
<feature type="active site" evidence="5">
    <location>
        <position position="101"/>
    </location>
</feature>
<dbReference type="InterPro" id="IPR027475">
    <property type="entry name" value="Asparaginase/glutaminase_AS2"/>
</dbReference>
<dbReference type="EMBL" id="QYAC01000001">
    <property type="protein sequence ID" value="MBL3678358.1"/>
    <property type="molecule type" value="Genomic_DNA"/>
</dbReference>
<dbReference type="PROSITE" id="PS00144">
    <property type="entry name" value="ASN_GLN_ASE_1"/>
    <property type="match status" value="1"/>
</dbReference>
<evidence type="ECO:0000256" key="2">
    <source>
        <dbReference type="ARBA" id="ARBA00012920"/>
    </source>
</evidence>
<gene>
    <name evidence="8" type="ORF">D3230_03435</name>
</gene>
<evidence type="ECO:0000259" key="7">
    <source>
        <dbReference type="Pfam" id="PF17763"/>
    </source>
</evidence>
<dbReference type="InterPro" id="IPR040919">
    <property type="entry name" value="Asparaginase_C"/>
</dbReference>
<dbReference type="Pfam" id="PF17763">
    <property type="entry name" value="Asparaginase_C"/>
    <property type="match status" value="1"/>
</dbReference>